<organism evidence="1 2">
    <name type="scientific">Sphingomonas astaxanthinifaciens DSM 22298</name>
    <dbReference type="NCBI Taxonomy" id="1123267"/>
    <lineage>
        <taxon>Bacteria</taxon>
        <taxon>Pseudomonadati</taxon>
        <taxon>Pseudomonadota</taxon>
        <taxon>Alphaproteobacteria</taxon>
        <taxon>Sphingomonadales</taxon>
        <taxon>Sphingomonadaceae</taxon>
        <taxon>Sphingomonas</taxon>
    </lineage>
</organism>
<keyword evidence="2" id="KW-1185">Reference proteome</keyword>
<dbReference type="EMBL" id="BSOO01000013">
    <property type="protein sequence ID" value="GLR47748.1"/>
    <property type="molecule type" value="Genomic_DNA"/>
</dbReference>
<comment type="caution">
    <text evidence="1">The sequence shown here is derived from an EMBL/GenBank/DDBJ whole genome shotgun (WGS) entry which is preliminary data.</text>
</comment>
<accession>A0ABQ5ZA53</accession>
<evidence type="ECO:0000313" key="1">
    <source>
        <dbReference type="EMBL" id="GLR47748.1"/>
    </source>
</evidence>
<proteinExistence type="predicted"/>
<evidence type="ECO:0000313" key="2">
    <source>
        <dbReference type="Proteomes" id="UP001156703"/>
    </source>
</evidence>
<dbReference type="Proteomes" id="UP001156703">
    <property type="component" value="Unassembled WGS sequence"/>
</dbReference>
<name>A0ABQ5ZA53_9SPHN</name>
<reference evidence="2" key="1">
    <citation type="journal article" date="2019" name="Int. J. Syst. Evol. Microbiol.">
        <title>The Global Catalogue of Microorganisms (GCM) 10K type strain sequencing project: providing services to taxonomists for standard genome sequencing and annotation.</title>
        <authorList>
            <consortium name="The Broad Institute Genomics Platform"/>
            <consortium name="The Broad Institute Genome Sequencing Center for Infectious Disease"/>
            <person name="Wu L."/>
            <person name="Ma J."/>
        </authorList>
    </citation>
    <scope>NUCLEOTIDE SEQUENCE [LARGE SCALE GENOMIC DNA]</scope>
    <source>
        <strain evidence="2">NBRC 102146</strain>
    </source>
</reference>
<protein>
    <recommendedName>
        <fullName evidence="3">Photosynthetic complex assembly protein</fullName>
    </recommendedName>
</protein>
<sequence length="160" mass="16425">MTELEHSHENMVPPGALKAAFALIAVSLLLVSAVRLGLVSAGPSPAEARAEAHEVPVAERLLRFADSPDGKVLVSDASSGAEVAAIGTEGSGFIRGVMRGLARERHLAGDGAAAPFRLARWPDGALSLTDTATGRVIELGSFGPTNRAAFAAFLTEGALK</sequence>
<gene>
    <name evidence="1" type="ORF">GCM10007925_14610</name>
</gene>
<dbReference type="InterPro" id="IPR017495">
    <property type="entry name" value="PuhC"/>
</dbReference>
<dbReference type="RefSeq" id="WP_037504402.1">
    <property type="nucleotide sequence ID" value="NZ_BSOO01000013.1"/>
</dbReference>
<evidence type="ECO:0008006" key="3">
    <source>
        <dbReference type="Google" id="ProtNLM"/>
    </source>
</evidence>
<dbReference type="NCBIfam" id="TIGR03054">
    <property type="entry name" value="photo_alph_chp1"/>
    <property type="match status" value="1"/>
</dbReference>